<evidence type="ECO:0000313" key="2">
    <source>
        <dbReference type="EMBL" id="PYE79721.1"/>
    </source>
</evidence>
<comment type="caution">
    <text evidence="2">The sequence shown here is derived from an EMBL/GenBank/DDBJ whole genome shotgun (WGS) entry which is preliminary data.</text>
</comment>
<keyword evidence="3" id="KW-1185">Reference proteome</keyword>
<keyword evidence="1" id="KW-0472">Membrane</keyword>
<organism evidence="2 3">
    <name type="scientific">Xylophilus ampelinus</name>
    <dbReference type="NCBI Taxonomy" id="54067"/>
    <lineage>
        <taxon>Bacteria</taxon>
        <taxon>Pseudomonadati</taxon>
        <taxon>Pseudomonadota</taxon>
        <taxon>Betaproteobacteria</taxon>
        <taxon>Burkholderiales</taxon>
        <taxon>Xylophilus</taxon>
    </lineage>
</organism>
<evidence type="ECO:0000256" key="1">
    <source>
        <dbReference type="SAM" id="Phobius"/>
    </source>
</evidence>
<evidence type="ECO:0000313" key="3">
    <source>
        <dbReference type="Proteomes" id="UP000247540"/>
    </source>
</evidence>
<dbReference type="RefSeq" id="WP_110464027.1">
    <property type="nucleotide sequence ID" value="NZ_JAMOFZ010000002.1"/>
</dbReference>
<gene>
    <name evidence="2" type="ORF">DFQ15_10140</name>
</gene>
<dbReference type="Proteomes" id="UP000247540">
    <property type="component" value="Unassembled WGS sequence"/>
</dbReference>
<feature type="transmembrane region" description="Helical" evidence="1">
    <location>
        <begin position="24"/>
        <end position="46"/>
    </location>
</feature>
<dbReference type="EMBL" id="QJTC01000001">
    <property type="protein sequence ID" value="PYE79721.1"/>
    <property type="molecule type" value="Genomic_DNA"/>
</dbReference>
<keyword evidence="1" id="KW-1133">Transmembrane helix</keyword>
<proteinExistence type="predicted"/>
<protein>
    <submittedName>
        <fullName evidence="2">Uncharacterized protein</fullName>
    </submittedName>
</protein>
<reference evidence="2 3" key="1">
    <citation type="submission" date="2018-06" db="EMBL/GenBank/DDBJ databases">
        <title>Genomic Encyclopedia of Type Strains, Phase III (KMG-III): the genomes of soil and plant-associated and newly described type strains.</title>
        <authorList>
            <person name="Whitman W."/>
        </authorList>
    </citation>
    <scope>NUCLEOTIDE SEQUENCE [LARGE SCALE GENOMIC DNA]</scope>
    <source>
        <strain evidence="2 3">CECT 7646</strain>
    </source>
</reference>
<sequence>MNAGAPPDLRRGTAPRGGRGLARIAVRVTGAMLAAVLLAGVFMLYLQPEFLRALADQVWACF</sequence>
<dbReference type="AlphaFoldDB" id="A0A318T288"/>
<name>A0A318T288_9BURK</name>
<accession>A0A318T288</accession>
<keyword evidence="1" id="KW-0812">Transmembrane</keyword>